<name>A0A6A4I2T5_9AGAR</name>
<dbReference type="Proteomes" id="UP000799118">
    <property type="component" value="Unassembled WGS sequence"/>
</dbReference>
<feature type="compositionally biased region" description="Polar residues" evidence="2">
    <location>
        <begin position="664"/>
        <end position="675"/>
    </location>
</feature>
<gene>
    <name evidence="3" type="ORF">BT96DRAFT_395953</name>
</gene>
<feature type="region of interest" description="Disordered" evidence="2">
    <location>
        <begin position="175"/>
        <end position="302"/>
    </location>
</feature>
<feature type="compositionally biased region" description="Basic and acidic residues" evidence="2">
    <location>
        <begin position="551"/>
        <end position="561"/>
    </location>
</feature>
<feature type="compositionally biased region" description="Polar residues" evidence="2">
    <location>
        <begin position="709"/>
        <end position="723"/>
    </location>
</feature>
<evidence type="ECO:0000256" key="1">
    <source>
        <dbReference type="SAM" id="Coils"/>
    </source>
</evidence>
<feature type="compositionally biased region" description="Basic and acidic residues" evidence="2">
    <location>
        <begin position="573"/>
        <end position="582"/>
    </location>
</feature>
<dbReference type="OrthoDB" id="3254002at2759"/>
<keyword evidence="1" id="KW-0175">Coiled coil</keyword>
<feature type="compositionally biased region" description="Low complexity" evidence="2">
    <location>
        <begin position="281"/>
        <end position="302"/>
    </location>
</feature>
<feature type="compositionally biased region" description="Low complexity" evidence="2">
    <location>
        <begin position="190"/>
        <end position="202"/>
    </location>
</feature>
<protein>
    <submittedName>
        <fullName evidence="3">Uncharacterized protein</fullName>
    </submittedName>
</protein>
<feature type="region of interest" description="Disordered" evidence="2">
    <location>
        <begin position="473"/>
        <end position="582"/>
    </location>
</feature>
<feature type="region of interest" description="Disordered" evidence="2">
    <location>
        <begin position="664"/>
        <end position="723"/>
    </location>
</feature>
<proteinExistence type="predicted"/>
<reference evidence="3" key="1">
    <citation type="journal article" date="2019" name="Environ. Microbiol.">
        <title>Fungal ecological strategies reflected in gene transcription - a case study of two litter decomposers.</title>
        <authorList>
            <person name="Barbi F."/>
            <person name="Kohler A."/>
            <person name="Barry K."/>
            <person name="Baskaran P."/>
            <person name="Daum C."/>
            <person name="Fauchery L."/>
            <person name="Ihrmark K."/>
            <person name="Kuo A."/>
            <person name="LaButti K."/>
            <person name="Lipzen A."/>
            <person name="Morin E."/>
            <person name="Grigoriev I.V."/>
            <person name="Henrissat B."/>
            <person name="Lindahl B."/>
            <person name="Martin F."/>
        </authorList>
    </citation>
    <scope>NUCLEOTIDE SEQUENCE</scope>
    <source>
        <strain evidence="3">JB14</strain>
    </source>
</reference>
<feature type="compositionally biased region" description="Polar residues" evidence="2">
    <location>
        <begin position="210"/>
        <end position="280"/>
    </location>
</feature>
<feature type="region of interest" description="Disordered" evidence="2">
    <location>
        <begin position="10"/>
        <end position="32"/>
    </location>
</feature>
<evidence type="ECO:0000256" key="2">
    <source>
        <dbReference type="SAM" id="MobiDB-lite"/>
    </source>
</evidence>
<dbReference type="EMBL" id="ML769413">
    <property type="protein sequence ID" value="KAE9404836.1"/>
    <property type="molecule type" value="Genomic_DNA"/>
</dbReference>
<keyword evidence="4" id="KW-1185">Reference proteome</keyword>
<evidence type="ECO:0000313" key="3">
    <source>
        <dbReference type="EMBL" id="KAE9404836.1"/>
    </source>
</evidence>
<dbReference type="AlphaFoldDB" id="A0A6A4I2T5"/>
<feature type="coiled-coil region" evidence="1">
    <location>
        <begin position="64"/>
        <end position="91"/>
    </location>
</feature>
<feature type="compositionally biased region" description="Polar residues" evidence="2">
    <location>
        <begin position="10"/>
        <end position="29"/>
    </location>
</feature>
<feature type="compositionally biased region" description="Polar residues" evidence="2">
    <location>
        <begin position="685"/>
        <end position="701"/>
    </location>
</feature>
<feature type="compositionally biased region" description="Polar residues" evidence="2">
    <location>
        <begin position="473"/>
        <end position="485"/>
    </location>
</feature>
<evidence type="ECO:0000313" key="4">
    <source>
        <dbReference type="Proteomes" id="UP000799118"/>
    </source>
</evidence>
<sequence length="757" mass="81547">MYNNGFYNGQAAGSSQSHYQTQNNSNPSQVMRHPFTLTAADALRARQIMLEDQQRLVAEQLAMEEAKEREAARLFAEAALLEDQIASAEASRVRLDAIKQQLGIPNRPMLTYEPTPATTQIVPVEEDQGSHGSSPMHQQNATNFTQNQSQQNAYTAQLRALQAAQQQQIQQSQQYASAQRAQTHAFQPGSQSYQQMHSSQQQRPNPYPPTHSSAQPLQYNHPSSGATQQQSVQRPQFPLPSNIQTSVQSPPSFSSLTATGVTQRQPQAQAVPQSQNNQRVQSLQATSQQASSNAQRSSSAQQSSHMVFHCLISSSVILLKSRLQAAAPSAVMNVPQSQSQYHTTQHPERQTTATTMNSNPQLTSADTERLKALHHHAGVWAKQAKPGKMERIRGTHLFVRSEPNQGYTVGFMGENGFVAITVDQAIQPLREINFLPPSVAAATTPTNVPAQPSPTIPSTTATGAAAQVNAMRTTNIPPNSSSAVAPNTYPPNTYPHTPHMTVNPKVLDLHPHASSSPKPQSLIVLNDAPSTPTNKKTDSNARPSPRTPAEANKKSLARDLLRALGPPSQKRRRESESDDRAAKRQALVDITVAQAAQSTINASAAAIQTPVLNYQVPGQPIPAPTALQPPARTLTAGGVTNVQSGIKAAGVESSGSALSAQPLQSTASVGNTPSAINPALVLQSPDPTKQSTTTSSENPVSPNKKGFAVNSSPFNSPDSKTDSTVLARISFSVSSHRRGSHPHRYPGSRRVRYRARF</sequence>
<accession>A0A6A4I2T5</accession>
<organism evidence="3 4">
    <name type="scientific">Gymnopus androsaceus JB14</name>
    <dbReference type="NCBI Taxonomy" id="1447944"/>
    <lineage>
        <taxon>Eukaryota</taxon>
        <taxon>Fungi</taxon>
        <taxon>Dikarya</taxon>
        <taxon>Basidiomycota</taxon>
        <taxon>Agaricomycotina</taxon>
        <taxon>Agaricomycetes</taxon>
        <taxon>Agaricomycetidae</taxon>
        <taxon>Agaricales</taxon>
        <taxon>Marasmiineae</taxon>
        <taxon>Omphalotaceae</taxon>
        <taxon>Gymnopus</taxon>
    </lineage>
</organism>